<sequence length="103" mass="11874">MTEGAFAHLQEAIGPSALPMMPQNAVQRIRQTRLYFVVHVEGKPLPHRNYPFCWFPEDYGRWHCVMSRKDRALTGNTQGAAEDMFPSARWARPHTAVAHREEL</sequence>
<comment type="caution">
    <text evidence="1">The sequence shown here is derived from an EMBL/GenBank/DDBJ whole genome shotgun (WGS) entry which is preliminary data.</text>
</comment>
<evidence type="ECO:0000313" key="1">
    <source>
        <dbReference type="EMBL" id="KAK9540928.1"/>
    </source>
</evidence>
<reference evidence="1 2" key="1">
    <citation type="journal article" date="2024" name="Genome Biol. Evol.">
        <title>Chromosome-level genome assembly of the viviparous eelpout Zoarces viviparus.</title>
        <authorList>
            <person name="Fuhrmann N."/>
            <person name="Brasseur M.V."/>
            <person name="Bakowski C.E."/>
            <person name="Podsiadlowski L."/>
            <person name="Prost S."/>
            <person name="Krehenwinkel H."/>
            <person name="Mayer C."/>
        </authorList>
    </citation>
    <scope>NUCLEOTIDE SEQUENCE [LARGE SCALE GENOMIC DNA]</scope>
    <source>
        <strain evidence="1">NO-MEL_2022_Ind0_liver</strain>
    </source>
</reference>
<organism evidence="1 2">
    <name type="scientific">Zoarces viviparus</name>
    <name type="common">Viviparous eelpout</name>
    <name type="synonym">Blennius viviparus</name>
    <dbReference type="NCBI Taxonomy" id="48416"/>
    <lineage>
        <taxon>Eukaryota</taxon>
        <taxon>Metazoa</taxon>
        <taxon>Chordata</taxon>
        <taxon>Craniata</taxon>
        <taxon>Vertebrata</taxon>
        <taxon>Euteleostomi</taxon>
        <taxon>Actinopterygii</taxon>
        <taxon>Neopterygii</taxon>
        <taxon>Teleostei</taxon>
        <taxon>Neoteleostei</taxon>
        <taxon>Acanthomorphata</taxon>
        <taxon>Eupercaria</taxon>
        <taxon>Perciformes</taxon>
        <taxon>Cottioidei</taxon>
        <taxon>Zoarcales</taxon>
        <taxon>Zoarcidae</taxon>
        <taxon>Zoarcinae</taxon>
        <taxon>Zoarces</taxon>
    </lineage>
</organism>
<dbReference type="Proteomes" id="UP001488805">
    <property type="component" value="Unassembled WGS sequence"/>
</dbReference>
<proteinExistence type="predicted"/>
<protein>
    <submittedName>
        <fullName evidence="1">Uncharacterized protein</fullName>
    </submittedName>
</protein>
<dbReference type="AlphaFoldDB" id="A0AAW1G274"/>
<gene>
    <name evidence="1" type="ORF">VZT92_003345</name>
</gene>
<evidence type="ECO:0000313" key="2">
    <source>
        <dbReference type="Proteomes" id="UP001488805"/>
    </source>
</evidence>
<dbReference type="EMBL" id="JBCEZU010000013">
    <property type="protein sequence ID" value="KAK9540928.1"/>
    <property type="molecule type" value="Genomic_DNA"/>
</dbReference>
<accession>A0AAW1G274</accession>
<keyword evidence="2" id="KW-1185">Reference proteome</keyword>
<name>A0AAW1G274_ZOAVI</name>